<evidence type="ECO:0000313" key="2">
    <source>
        <dbReference type="Proteomes" id="UP000694867"/>
    </source>
</evidence>
<feature type="compositionally biased region" description="Basic and acidic residues" evidence="1">
    <location>
        <begin position="1"/>
        <end position="11"/>
    </location>
</feature>
<name>A0AAJ7SDJ4_9ACAR</name>
<gene>
    <name evidence="3" type="primary">LOC114828093</name>
</gene>
<dbReference type="PANTHER" id="PTHR35317">
    <property type="entry name" value="OS04G0629600 PROTEIN"/>
    <property type="match status" value="1"/>
</dbReference>
<reference evidence="3" key="1">
    <citation type="submission" date="2025-08" db="UniProtKB">
        <authorList>
            <consortium name="RefSeq"/>
        </authorList>
    </citation>
    <scope>IDENTIFICATION</scope>
</reference>
<dbReference type="Proteomes" id="UP000694867">
    <property type="component" value="Unplaced"/>
</dbReference>
<dbReference type="PANTHER" id="PTHR35317:SF29">
    <property type="entry name" value="CCHC-TYPE DOMAIN-CONTAINING PROTEIN"/>
    <property type="match status" value="1"/>
</dbReference>
<accession>A0AAJ7SDJ4</accession>
<proteinExistence type="predicted"/>
<dbReference type="KEGG" id="goe:114828093"/>
<organism evidence="2 3">
    <name type="scientific">Galendromus occidentalis</name>
    <name type="common">western predatory mite</name>
    <dbReference type="NCBI Taxonomy" id="34638"/>
    <lineage>
        <taxon>Eukaryota</taxon>
        <taxon>Metazoa</taxon>
        <taxon>Ecdysozoa</taxon>
        <taxon>Arthropoda</taxon>
        <taxon>Chelicerata</taxon>
        <taxon>Arachnida</taxon>
        <taxon>Acari</taxon>
        <taxon>Parasitiformes</taxon>
        <taxon>Mesostigmata</taxon>
        <taxon>Gamasina</taxon>
        <taxon>Phytoseioidea</taxon>
        <taxon>Phytoseiidae</taxon>
        <taxon>Typhlodrominae</taxon>
        <taxon>Galendromus</taxon>
    </lineage>
</organism>
<sequence length="609" mass="67289">MASRDKQRAQEDSASSHGYSDLGDDQPGPSALSLGDTKPQKGDDGTGDIGELQIATRARSRDIVILRLDGSNYTEWRVLIAPALDADPYALDVAMGDLIPPTPGSKDKASVIQQRKYDAGNRAARCTLFASLQPALAVSMFPGNSATVAASEMWRDITGWFTATNGGLKRLAMSKLTSYAYQPNKTAGENLFRFNQIISRLAGLGMDIPNDLKITFLLDALPSNWESFEQGFTSRDESSKSYFHLQAGIEILDGGPYCWEVVSGALGPPDATKAKTAEGKNQQKNFIIGNKAGRYILFNSIHPNLATELFSENSDTVEASEIWRLIKGKFTSTNGVFKEDAMSDLTNFTYLQSQSTLENLLRFKTIIARLTSYGVKLGEDYQCARLLSSLPGSWEQLKQGWTVRPENQQTLSQLIKSIEIQAKRQVRESGHVQRDCRVSIGASQQFNARGRGRPHGRGRQARRFEDNQVHWFWFRAHDRQPKRHGLCTTPYRAKPLDEDCGVQVTQEAIIIENDPEQISARRTNGVFIIHADSPTAQGCTASAKNSNPHYLLFVTGASPETTAADLLAHCERFSDQVISVSKFKQRNLLTLSTPRRTGLLTSASSLSRV</sequence>
<feature type="region of interest" description="Disordered" evidence="1">
    <location>
        <begin position="1"/>
        <end position="53"/>
    </location>
</feature>
<keyword evidence="2" id="KW-1185">Reference proteome</keyword>
<evidence type="ECO:0000313" key="3">
    <source>
        <dbReference type="RefSeq" id="XP_028966697.1"/>
    </source>
</evidence>
<dbReference type="Pfam" id="PF14223">
    <property type="entry name" value="Retrotran_gag_2"/>
    <property type="match status" value="2"/>
</dbReference>
<dbReference type="AlphaFoldDB" id="A0AAJ7SDJ4"/>
<protein>
    <submittedName>
        <fullName evidence="3">Uncharacterized protein LOC114828093</fullName>
    </submittedName>
</protein>
<evidence type="ECO:0000256" key="1">
    <source>
        <dbReference type="SAM" id="MobiDB-lite"/>
    </source>
</evidence>
<dbReference type="GeneID" id="114828093"/>
<dbReference type="RefSeq" id="XP_028966697.1">
    <property type="nucleotide sequence ID" value="XM_029110864.1"/>
</dbReference>